<dbReference type="Gene3D" id="1.10.1510.10">
    <property type="entry name" value="Uncharacterised protein YqeY/AIM41 PF09424, N-terminal domain"/>
    <property type="match status" value="1"/>
</dbReference>
<protein>
    <recommendedName>
        <fullName evidence="3">GatB/YqeY domain-containing protein</fullName>
    </recommendedName>
</protein>
<evidence type="ECO:0000313" key="2">
    <source>
        <dbReference type="Proteomes" id="UP001501468"/>
    </source>
</evidence>
<accession>A0ABP7ETT0</accession>
<reference evidence="2" key="1">
    <citation type="journal article" date="2019" name="Int. J. Syst. Evol. Microbiol.">
        <title>The Global Catalogue of Microorganisms (GCM) 10K type strain sequencing project: providing services to taxonomists for standard genome sequencing and annotation.</title>
        <authorList>
            <consortium name="The Broad Institute Genomics Platform"/>
            <consortium name="The Broad Institute Genome Sequencing Center for Infectious Disease"/>
            <person name="Wu L."/>
            <person name="Ma J."/>
        </authorList>
    </citation>
    <scope>NUCLEOTIDE SEQUENCE [LARGE SCALE GENOMIC DNA]</scope>
    <source>
        <strain evidence="2">JCM 17125</strain>
    </source>
</reference>
<dbReference type="InterPro" id="IPR042184">
    <property type="entry name" value="YqeY/Aim41_N"/>
</dbReference>
<organism evidence="1 2">
    <name type="scientific">Terrabacter ginsenosidimutans</name>
    <dbReference type="NCBI Taxonomy" id="490575"/>
    <lineage>
        <taxon>Bacteria</taxon>
        <taxon>Bacillati</taxon>
        <taxon>Actinomycetota</taxon>
        <taxon>Actinomycetes</taxon>
        <taxon>Micrococcales</taxon>
        <taxon>Intrasporangiaceae</taxon>
        <taxon>Terrabacter</taxon>
    </lineage>
</organism>
<dbReference type="EMBL" id="BAABDC010000014">
    <property type="protein sequence ID" value="GAA3721955.1"/>
    <property type="molecule type" value="Genomic_DNA"/>
</dbReference>
<gene>
    <name evidence="1" type="ORF">GCM10022399_42860</name>
</gene>
<name>A0ABP7ETT0_9MICO</name>
<dbReference type="Proteomes" id="UP001501468">
    <property type="component" value="Unassembled WGS sequence"/>
</dbReference>
<evidence type="ECO:0008006" key="3">
    <source>
        <dbReference type="Google" id="ProtNLM"/>
    </source>
</evidence>
<evidence type="ECO:0000313" key="1">
    <source>
        <dbReference type="EMBL" id="GAA3721955.1"/>
    </source>
</evidence>
<keyword evidence="2" id="KW-1185">Reference proteome</keyword>
<proteinExistence type="predicted"/>
<dbReference type="RefSeq" id="WP_344951844.1">
    <property type="nucleotide sequence ID" value="NZ_BAABDC010000014.1"/>
</dbReference>
<sequence length="134" mass="13810">MTSTLRTVLRSRLTTAMRERDRSAVSVLRTAVAAIENAEAVPVGDEPPGAASTPASAFTASDVAGAAVGLGVTEAERRRLDHATERSVVALEVSSLVEAETAYAAAGDRERARSAAHGAALLQSVLDELDRPGG</sequence>
<comment type="caution">
    <text evidence="1">The sequence shown here is derived from an EMBL/GenBank/DDBJ whole genome shotgun (WGS) entry which is preliminary data.</text>
</comment>